<dbReference type="OrthoDB" id="3223806at2759"/>
<accession>A0A1Y2HL92</accession>
<keyword evidence="2" id="KW-1185">Reference proteome</keyword>
<evidence type="ECO:0000313" key="2">
    <source>
        <dbReference type="Proteomes" id="UP000193411"/>
    </source>
</evidence>
<name>A0A1Y2HL92_9FUNG</name>
<dbReference type="Gene3D" id="3.40.50.1460">
    <property type="match status" value="1"/>
</dbReference>
<dbReference type="Proteomes" id="UP000193411">
    <property type="component" value="Unassembled WGS sequence"/>
</dbReference>
<dbReference type="EMBL" id="MCFL01000023">
    <property type="protein sequence ID" value="ORZ35329.1"/>
    <property type="molecule type" value="Genomic_DNA"/>
</dbReference>
<comment type="caution">
    <text evidence="1">The sequence shown here is derived from an EMBL/GenBank/DDBJ whole genome shotgun (WGS) entry which is preliminary data.</text>
</comment>
<evidence type="ECO:0008006" key="3">
    <source>
        <dbReference type="Google" id="ProtNLM"/>
    </source>
</evidence>
<evidence type="ECO:0000313" key="1">
    <source>
        <dbReference type="EMBL" id="ORZ35329.1"/>
    </source>
</evidence>
<sequence length="474" mass="51351">MPTTALCVGLTHPSADSPRENFFPQPENATANDAMVSFCQDRLGVPTTNLTDADGTDVSKDDILNALRDMIANAEPGDNLIFSYAGSGRVDAGNELGHESVAEALSTEEGLNEFIRASNGDRIYDYEIAEILKEVPEGVSLAVVMDSDNAAGMSNMQLGIAEEIPGNVVFLAGASEMDKTDPNALSLAEQFSQAFDQNPSSTWNELVDSINTNAGENSSVNVVANRPEVLDQPLYQWGEDSAAGNEDGFGDLAMAQMDANLDLGALDDVVDCSGTADQIDILMVTTAEGIPHSSLPLVTVAMLAEAWQPVLKYARLPFVNLDHDIIRTTTTPAPLCPFQCPLSPLHKLAHQHIIMAVQNKHNGRLHSQHDAIHDHACDPWPSSRFWDLLPTSVDVRIAKPRMTDEIAFNRLGSSNCDAHNVGHAQQDTHAMGNERATVKTPVKLYQPENHDDACNQLERSGENKKEIVANAEQY</sequence>
<dbReference type="AlphaFoldDB" id="A0A1Y2HL92"/>
<gene>
    <name evidence="1" type="ORF">BCR44DRAFT_89610</name>
</gene>
<proteinExistence type="predicted"/>
<protein>
    <recommendedName>
        <fullName evidence="3">Caspase domain-domain-containing protein</fullName>
    </recommendedName>
</protein>
<organism evidence="1 2">
    <name type="scientific">Catenaria anguillulae PL171</name>
    <dbReference type="NCBI Taxonomy" id="765915"/>
    <lineage>
        <taxon>Eukaryota</taxon>
        <taxon>Fungi</taxon>
        <taxon>Fungi incertae sedis</taxon>
        <taxon>Blastocladiomycota</taxon>
        <taxon>Blastocladiomycetes</taxon>
        <taxon>Blastocladiales</taxon>
        <taxon>Catenariaceae</taxon>
        <taxon>Catenaria</taxon>
    </lineage>
</organism>
<reference evidence="1 2" key="1">
    <citation type="submission" date="2016-07" db="EMBL/GenBank/DDBJ databases">
        <title>Pervasive Adenine N6-methylation of Active Genes in Fungi.</title>
        <authorList>
            <consortium name="DOE Joint Genome Institute"/>
            <person name="Mondo S.J."/>
            <person name="Dannebaum R.O."/>
            <person name="Kuo R.C."/>
            <person name="Labutti K."/>
            <person name="Haridas S."/>
            <person name="Kuo A."/>
            <person name="Salamov A."/>
            <person name="Ahrendt S.R."/>
            <person name="Lipzen A."/>
            <person name="Sullivan W."/>
            <person name="Andreopoulos W.B."/>
            <person name="Clum A."/>
            <person name="Lindquist E."/>
            <person name="Daum C."/>
            <person name="Ramamoorthy G.K."/>
            <person name="Gryganskyi A."/>
            <person name="Culley D."/>
            <person name="Magnuson J.K."/>
            <person name="James T.Y."/>
            <person name="O'Malley M.A."/>
            <person name="Stajich J.E."/>
            <person name="Spatafora J.W."/>
            <person name="Visel A."/>
            <person name="Grigoriev I.V."/>
        </authorList>
    </citation>
    <scope>NUCLEOTIDE SEQUENCE [LARGE SCALE GENOMIC DNA]</scope>
    <source>
        <strain evidence="1 2">PL171</strain>
    </source>
</reference>